<protein>
    <submittedName>
        <fullName evidence="1">Zinc finger protein</fullName>
    </submittedName>
</protein>
<evidence type="ECO:0000313" key="1">
    <source>
        <dbReference type="EMBL" id="GER24667.1"/>
    </source>
</evidence>
<reference evidence="2" key="1">
    <citation type="journal article" date="2019" name="Curr. Biol.">
        <title>Genome Sequence of Striga asiatica Provides Insight into the Evolution of Plant Parasitism.</title>
        <authorList>
            <person name="Yoshida S."/>
            <person name="Kim S."/>
            <person name="Wafula E.K."/>
            <person name="Tanskanen J."/>
            <person name="Kim Y.M."/>
            <person name="Honaas L."/>
            <person name="Yang Z."/>
            <person name="Spallek T."/>
            <person name="Conn C.E."/>
            <person name="Ichihashi Y."/>
            <person name="Cheong K."/>
            <person name="Cui S."/>
            <person name="Der J.P."/>
            <person name="Gundlach H."/>
            <person name="Jiao Y."/>
            <person name="Hori C."/>
            <person name="Ishida J.K."/>
            <person name="Kasahara H."/>
            <person name="Kiba T."/>
            <person name="Kim M.S."/>
            <person name="Koo N."/>
            <person name="Laohavisit A."/>
            <person name="Lee Y.H."/>
            <person name="Lumba S."/>
            <person name="McCourt P."/>
            <person name="Mortimer J.C."/>
            <person name="Mutuku J.M."/>
            <person name="Nomura T."/>
            <person name="Sasaki-Sekimoto Y."/>
            <person name="Seto Y."/>
            <person name="Wang Y."/>
            <person name="Wakatake T."/>
            <person name="Sakakibara H."/>
            <person name="Demura T."/>
            <person name="Yamaguchi S."/>
            <person name="Yoneyama K."/>
            <person name="Manabe R.I."/>
            <person name="Nelson D.C."/>
            <person name="Schulman A.H."/>
            <person name="Timko M.P."/>
            <person name="dePamphilis C.W."/>
            <person name="Choi D."/>
            <person name="Shirasu K."/>
        </authorList>
    </citation>
    <scope>NUCLEOTIDE SEQUENCE [LARGE SCALE GENOMIC DNA]</scope>
    <source>
        <strain evidence="2">cv. UVA1</strain>
    </source>
</reference>
<organism evidence="1 2">
    <name type="scientific">Striga asiatica</name>
    <name type="common">Asiatic witchweed</name>
    <name type="synonym">Buchnera asiatica</name>
    <dbReference type="NCBI Taxonomy" id="4170"/>
    <lineage>
        <taxon>Eukaryota</taxon>
        <taxon>Viridiplantae</taxon>
        <taxon>Streptophyta</taxon>
        <taxon>Embryophyta</taxon>
        <taxon>Tracheophyta</taxon>
        <taxon>Spermatophyta</taxon>
        <taxon>Magnoliopsida</taxon>
        <taxon>eudicotyledons</taxon>
        <taxon>Gunneridae</taxon>
        <taxon>Pentapetalae</taxon>
        <taxon>asterids</taxon>
        <taxon>lamiids</taxon>
        <taxon>Lamiales</taxon>
        <taxon>Orobanchaceae</taxon>
        <taxon>Buchnereae</taxon>
        <taxon>Striga</taxon>
    </lineage>
</organism>
<keyword evidence="2" id="KW-1185">Reference proteome</keyword>
<comment type="caution">
    <text evidence="1">The sequence shown here is derived from an EMBL/GenBank/DDBJ whole genome shotgun (WGS) entry which is preliminary data.</text>
</comment>
<gene>
    <name evidence="1" type="ORF">STAS_00209</name>
</gene>
<dbReference type="EMBL" id="BKCP01000001">
    <property type="protein sequence ID" value="GER24667.1"/>
    <property type="molecule type" value="Genomic_DNA"/>
</dbReference>
<dbReference type="Proteomes" id="UP000325081">
    <property type="component" value="Unassembled WGS sequence"/>
</dbReference>
<sequence length="105" mass="12460">MRRTGIKCRKAFAPADNLSRHWGQIKDHREIKEKQIRCFCGKFFKTLNGKKLHMKHCLHVAPSPPSQFSCMYLPRMHLQDREDDNINDQLKTVVLAYCFHNMIFL</sequence>
<dbReference type="AlphaFoldDB" id="A0A5A7NWM5"/>
<evidence type="ECO:0000313" key="2">
    <source>
        <dbReference type="Proteomes" id="UP000325081"/>
    </source>
</evidence>
<proteinExistence type="predicted"/>
<accession>A0A5A7NWM5</accession>
<name>A0A5A7NWM5_STRAF</name>